<dbReference type="SMART" id="SM01045">
    <property type="entry name" value="BURP"/>
    <property type="match status" value="1"/>
</dbReference>
<feature type="signal peptide" evidence="2">
    <location>
        <begin position="1"/>
        <end position="21"/>
    </location>
</feature>
<feature type="domain" description="BURP" evidence="3">
    <location>
        <begin position="251"/>
        <end position="466"/>
    </location>
</feature>
<comment type="caution">
    <text evidence="4">The sequence shown here is derived from an EMBL/GenBank/DDBJ whole genome shotgun (WGS) entry which is preliminary data.</text>
</comment>
<dbReference type="Proteomes" id="UP001603857">
    <property type="component" value="Unassembled WGS sequence"/>
</dbReference>
<sequence>MAPTHILPLFLFLLMSGHIGARDLKSEFGDDKQGKWYKATSMSNDESYAQGFMLSPESAEPNYIASYHAKKHNHHYANRHQPYITYESNTPYIAGYRTSSHVTKNQHYDPDYETKTHNSNEPYIAGYRTTTAFVTKNQPNYDAVYKAKTHDSDVPYIAGYATTSAPVTNNQPNYDAVYGAKTHDSNLPYITATTQYGGVGPLKESSHDTKEASKESSNEDTTRPYITQYGRVGLSKESSKVDHTEAFKTGFFGIDDLYVGNVMTLQFPIQEIPKYLPRKEADSIPFSTSQLPSVLQLFSIPRDSPEAKAMRFTLDQCEAKHLTGETKICVTSLESMLEFVGTIIGSEVKYNILTTSYPTTSSDSLQKYTILDISEDINVPKWVACHPQPYPYAVYYCHFISTGTKVFKVSLGSENGDNKIEALGVCHLDTSEWSPEHIIFKQLGIKPGKAPVCHFFPITHVMWVPQSSQATM</sequence>
<reference evidence="4 5" key="1">
    <citation type="submission" date="2024-08" db="EMBL/GenBank/DDBJ databases">
        <title>Insights into the chromosomal genome structure of Flemingia macrophylla.</title>
        <authorList>
            <person name="Ding Y."/>
            <person name="Zhao Y."/>
            <person name="Bi W."/>
            <person name="Wu M."/>
            <person name="Zhao G."/>
            <person name="Gong Y."/>
            <person name="Li W."/>
            <person name="Zhang P."/>
        </authorList>
    </citation>
    <scope>NUCLEOTIDE SEQUENCE [LARGE SCALE GENOMIC DNA]</scope>
    <source>
        <strain evidence="4">DYQJB</strain>
        <tissue evidence="4">Leaf</tissue>
    </source>
</reference>
<dbReference type="PROSITE" id="PS51277">
    <property type="entry name" value="BURP"/>
    <property type="match status" value="1"/>
</dbReference>
<name>A0ABD1LZL6_9FABA</name>
<proteinExistence type="predicted"/>
<accession>A0ABD1LZL6</accession>
<dbReference type="PANTHER" id="PTHR31236">
    <property type="entry name" value="BURP DOMAIN PROTEIN USPL1-LIKE"/>
    <property type="match status" value="1"/>
</dbReference>
<dbReference type="PANTHER" id="PTHR31236:SF59">
    <property type="entry name" value="BURP DOMAIN PROTEIN"/>
    <property type="match status" value="1"/>
</dbReference>
<evidence type="ECO:0000313" key="5">
    <source>
        <dbReference type="Proteomes" id="UP001603857"/>
    </source>
</evidence>
<gene>
    <name evidence="4" type="ORF">Fmac_022368</name>
</gene>
<feature type="chain" id="PRO_5044896120" description="BURP domain-containing protein" evidence="2">
    <location>
        <begin position="22"/>
        <end position="472"/>
    </location>
</feature>
<dbReference type="EMBL" id="JBGMDY010000007">
    <property type="protein sequence ID" value="KAL2328941.1"/>
    <property type="molecule type" value="Genomic_DNA"/>
</dbReference>
<protein>
    <recommendedName>
        <fullName evidence="3">BURP domain-containing protein</fullName>
    </recommendedName>
</protein>
<dbReference type="InterPro" id="IPR044816">
    <property type="entry name" value="BURP"/>
</dbReference>
<organism evidence="4 5">
    <name type="scientific">Flemingia macrophylla</name>
    <dbReference type="NCBI Taxonomy" id="520843"/>
    <lineage>
        <taxon>Eukaryota</taxon>
        <taxon>Viridiplantae</taxon>
        <taxon>Streptophyta</taxon>
        <taxon>Embryophyta</taxon>
        <taxon>Tracheophyta</taxon>
        <taxon>Spermatophyta</taxon>
        <taxon>Magnoliopsida</taxon>
        <taxon>eudicotyledons</taxon>
        <taxon>Gunneridae</taxon>
        <taxon>Pentapetalae</taxon>
        <taxon>rosids</taxon>
        <taxon>fabids</taxon>
        <taxon>Fabales</taxon>
        <taxon>Fabaceae</taxon>
        <taxon>Papilionoideae</taxon>
        <taxon>50 kb inversion clade</taxon>
        <taxon>NPAAA clade</taxon>
        <taxon>indigoferoid/millettioid clade</taxon>
        <taxon>Phaseoleae</taxon>
        <taxon>Flemingia</taxon>
    </lineage>
</organism>
<feature type="region of interest" description="Disordered" evidence="1">
    <location>
        <begin position="199"/>
        <end position="222"/>
    </location>
</feature>
<evidence type="ECO:0000256" key="2">
    <source>
        <dbReference type="SAM" id="SignalP"/>
    </source>
</evidence>
<evidence type="ECO:0000313" key="4">
    <source>
        <dbReference type="EMBL" id="KAL2328941.1"/>
    </source>
</evidence>
<dbReference type="AlphaFoldDB" id="A0ABD1LZL6"/>
<evidence type="ECO:0000256" key="1">
    <source>
        <dbReference type="SAM" id="MobiDB-lite"/>
    </source>
</evidence>
<keyword evidence="2" id="KW-0732">Signal</keyword>
<feature type="compositionally biased region" description="Basic and acidic residues" evidence="1">
    <location>
        <begin position="204"/>
        <end position="222"/>
    </location>
</feature>
<evidence type="ECO:0000259" key="3">
    <source>
        <dbReference type="PROSITE" id="PS51277"/>
    </source>
</evidence>
<keyword evidence="5" id="KW-1185">Reference proteome</keyword>
<dbReference type="Pfam" id="PF03181">
    <property type="entry name" value="BURP"/>
    <property type="match status" value="1"/>
</dbReference>
<dbReference type="InterPro" id="IPR004873">
    <property type="entry name" value="BURP_dom"/>
</dbReference>